<feature type="compositionally biased region" description="Polar residues" evidence="1">
    <location>
        <begin position="145"/>
        <end position="156"/>
    </location>
</feature>
<gene>
    <name evidence="2" type="ORF">EVAR_4415_1</name>
</gene>
<feature type="region of interest" description="Disordered" evidence="1">
    <location>
        <begin position="108"/>
        <end position="164"/>
    </location>
</feature>
<dbReference type="EMBL" id="BGZK01000024">
    <property type="protein sequence ID" value="GBP06981.1"/>
    <property type="molecule type" value="Genomic_DNA"/>
</dbReference>
<keyword evidence="3" id="KW-1185">Reference proteome</keyword>
<accession>A0A4C1T148</accession>
<name>A0A4C1T148_EUMVA</name>
<dbReference type="Proteomes" id="UP000299102">
    <property type="component" value="Unassembled WGS sequence"/>
</dbReference>
<sequence length="189" mass="20234">MINMAVAGEHGRTSGVLIHMRRRLACSLHFSALIQTYATSHASELPVLEEKEDKCQTISNGRSSADISLISPRTLNGRDELVPESPIAGHERGNGFLSAAGSDAILTGDNGAAAPRPVPRNAQDKVKVNTGPRLKSRIRLEPGSTRFSSKPASKSRTAPESRSWRATWSVDVKIEIPFDAHANGVSGVS</sequence>
<proteinExistence type="predicted"/>
<reference evidence="2 3" key="1">
    <citation type="journal article" date="2019" name="Commun. Biol.">
        <title>The bagworm genome reveals a unique fibroin gene that provides high tensile strength.</title>
        <authorList>
            <person name="Kono N."/>
            <person name="Nakamura H."/>
            <person name="Ohtoshi R."/>
            <person name="Tomita M."/>
            <person name="Numata K."/>
            <person name="Arakawa K."/>
        </authorList>
    </citation>
    <scope>NUCLEOTIDE SEQUENCE [LARGE SCALE GENOMIC DNA]</scope>
</reference>
<dbReference type="AlphaFoldDB" id="A0A4C1T148"/>
<evidence type="ECO:0000313" key="3">
    <source>
        <dbReference type="Proteomes" id="UP000299102"/>
    </source>
</evidence>
<protein>
    <submittedName>
        <fullName evidence="2">Uncharacterized protein</fullName>
    </submittedName>
</protein>
<organism evidence="2 3">
    <name type="scientific">Eumeta variegata</name>
    <name type="common">Bagworm moth</name>
    <name type="synonym">Eumeta japonica</name>
    <dbReference type="NCBI Taxonomy" id="151549"/>
    <lineage>
        <taxon>Eukaryota</taxon>
        <taxon>Metazoa</taxon>
        <taxon>Ecdysozoa</taxon>
        <taxon>Arthropoda</taxon>
        <taxon>Hexapoda</taxon>
        <taxon>Insecta</taxon>
        <taxon>Pterygota</taxon>
        <taxon>Neoptera</taxon>
        <taxon>Endopterygota</taxon>
        <taxon>Lepidoptera</taxon>
        <taxon>Glossata</taxon>
        <taxon>Ditrysia</taxon>
        <taxon>Tineoidea</taxon>
        <taxon>Psychidae</taxon>
        <taxon>Oiketicinae</taxon>
        <taxon>Eumeta</taxon>
    </lineage>
</organism>
<comment type="caution">
    <text evidence="2">The sequence shown here is derived from an EMBL/GenBank/DDBJ whole genome shotgun (WGS) entry which is preliminary data.</text>
</comment>
<evidence type="ECO:0000313" key="2">
    <source>
        <dbReference type="EMBL" id="GBP06981.1"/>
    </source>
</evidence>
<evidence type="ECO:0000256" key="1">
    <source>
        <dbReference type="SAM" id="MobiDB-lite"/>
    </source>
</evidence>